<dbReference type="RefSeq" id="WP_004092483.1">
    <property type="nucleotide sequence ID" value="NZ_CP009706.1"/>
</dbReference>
<gene>
    <name evidence="1" type="ORF">AT03_15225</name>
</gene>
<dbReference type="Pfam" id="PF04883">
    <property type="entry name" value="HK97-gp10_like"/>
    <property type="match status" value="1"/>
</dbReference>
<sequence>MITIEVKGLQELERQLLAMGDKAVKVMRNAGREALAPVLEDMKAHAGFDDASAGEHMRDTIKIRSTSRMNDDKYLTVITLRVGPSKKHHMKALAQEFGTIKQVAAPFIRPAMDYNKSRILRVLAVELRAGIEQNQ</sequence>
<protein>
    <submittedName>
        <fullName evidence="1">HK97 gp10 family phage protein</fullName>
    </submittedName>
</protein>
<dbReference type="AlphaFoldDB" id="A0A097R4I2"/>
<dbReference type="InterPro" id="IPR010064">
    <property type="entry name" value="HK97-gp10_tail"/>
</dbReference>
<dbReference type="HOGENOM" id="CLU_127674_1_0_6"/>
<reference evidence="1 2" key="1">
    <citation type="journal article" date="2014" name="Gut Pathog.">
        <title>Gene clusters of Hafnia alvei strain FB1 important in survival and pathogenesis: a draft genome perspective.</title>
        <authorList>
            <person name="Tan J.Y."/>
            <person name="Yin W.F."/>
            <person name="Chan K.G."/>
        </authorList>
    </citation>
    <scope>NUCLEOTIDE SEQUENCE [LARGE SCALE GENOMIC DNA]</scope>
    <source>
        <strain evidence="1 2">FB1</strain>
    </source>
</reference>
<dbReference type="eggNOG" id="ENOG5032UU6">
    <property type="taxonomic scope" value="Bacteria"/>
</dbReference>
<dbReference type="Proteomes" id="UP000029986">
    <property type="component" value="Chromosome"/>
</dbReference>
<dbReference type="KEGG" id="hav:AT03_15225"/>
<evidence type="ECO:0000313" key="1">
    <source>
        <dbReference type="EMBL" id="AIU73608.1"/>
    </source>
</evidence>
<dbReference type="OrthoDB" id="5736381at2"/>
<accession>A0A097R4I2</accession>
<evidence type="ECO:0000313" key="2">
    <source>
        <dbReference type="Proteomes" id="UP000029986"/>
    </source>
</evidence>
<organism evidence="1 2">
    <name type="scientific">Hafnia alvei FB1</name>
    <dbReference type="NCBI Taxonomy" id="1453496"/>
    <lineage>
        <taxon>Bacteria</taxon>
        <taxon>Pseudomonadati</taxon>
        <taxon>Pseudomonadota</taxon>
        <taxon>Gammaproteobacteria</taxon>
        <taxon>Enterobacterales</taxon>
        <taxon>Hafniaceae</taxon>
        <taxon>Hafnia</taxon>
    </lineage>
</organism>
<dbReference type="EMBL" id="CP009706">
    <property type="protein sequence ID" value="AIU73608.1"/>
    <property type="molecule type" value="Genomic_DNA"/>
</dbReference>
<name>A0A097R4I2_HAFAL</name>
<dbReference type="PATRIC" id="fig|1453496.5.peg.3114"/>
<proteinExistence type="predicted"/>
<keyword evidence="2" id="KW-1185">Reference proteome</keyword>
<dbReference type="NCBIfam" id="TIGR01725">
    <property type="entry name" value="phge_HK97_gp10"/>
    <property type="match status" value="1"/>
</dbReference>